<evidence type="ECO:0000313" key="4">
    <source>
        <dbReference type="Proteomes" id="UP000010478"/>
    </source>
</evidence>
<gene>
    <name evidence="3" type="ORF">Osc7112_3971</name>
</gene>
<dbReference type="AlphaFoldDB" id="K9VLD4"/>
<evidence type="ECO:0000256" key="1">
    <source>
        <dbReference type="SAM" id="Phobius"/>
    </source>
</evidence>
<keyword evidence="1" id="KW-1133">Transmembrane helix</keyword>
<evidence type="ECO:0000259" key="2">
    <source>
        <dbReference type="SMART" id="SM00014"/>
    </source>
</evidence>
<keyword evidence="1" id="KW-0812">Transmembrane</keyword>
<feature type="transmembrane region" description="Helical" evidence="1">
    <location>
        <begin position="108"/>
        <end position="127"/>
    </location>
</feature>
<accession>K9VLD4</accession>
<keyword evidence="4" id="KW-1185">Reference proteome</keyword>
<dbReference type="SUPFAM" id="SSF48317">
    <property type="entry name" value="Acid phosphatase/Vanadium-dependent haloperoxidase"/>
    <property type="match status" value="1"/>
</dbReference>
<feature type="transmembrane region" description="Helical" evidence="1">
    <location>
        <begin position="20"/>
        <end position="43"/>
    </location>
</feature>
<dbReference type="Proteomes" id="UP000010478">
    <property type="component" value="Chromosome"/>
</dbReference>
<dbReference type="InterPro" id="IPR000326">
    <property type="entry name" value="PAP2/HPO"/>
</dbReference>
<evidence type="ECO:0000313" key="3">
    <source>
        <dbReference type="EMBL" id="AFZ08307.1"/>
    </source>
</evidence>
<dbReference type="Pfam" id="PF01569">
    <property type="entry name" value="PAP2"/>
    <property type="match status" value="1"/>
</dbReference>
<dbReference type="Gene3D" id="1.20.144.10">
    <property type="entry name" value="Phosphatidic acid phosphatase type 2/haloperoxidase"/>
    <property type="match status" value="2"/>
</dbReference>
<dbReference type="PROSITE" id="PS51257">
    <property type="entry name" value="PROKAR_LIPOPROTEIN"/>
    <property type="match status" value="1"/>
</dbReference>
<dbReference type="InterPro" id="IPR036938">
    <property type="entry name" value="PAP2/HPO_sf"/>
</dbReference>
<name>K9VLD4_9CYAN</name>
<dbReference type="HOGENOM" id="CLU_072573_3_0_3"/>
<organism evidence="3 4">
    <name type="scientific">Phormidium nigroviride PCC 7112</name>
    <dbReference type="NCBI Taxonomy" id="179408"/>
    <lineage>
        <taxon>Bacteria</taxon>
        <taxon>Bacillati</taxon>
        <taxon>Cyanobacteriota</taxon>
        <taxon>Cyanophyceae</taxon>
        <taxon>Oscillatoriophycideae</taxon>
        <taxon>Oscillatoriales</taxon>
        <taxon>Oscillatoriaceae</taxon>
        <taxon>Phormidium</taxon>
    </lineage>
</organism>
<sequence>MLSKSYQFWLRHINPHITTLIVTIGVVGIASCLSIIFLLAWLFEEVLEKQAFGFDTAWIYWVHGYATPNLDAVMLTITQLADARVVVVIVALTLGILWWRNHRSEAKIFAIACLGAFILNNGMKLFFAKPRPHIFPSLISETSFSFPSGHALGGFVMYGFLAYLLSSRFPKYSKFIYTLAVITIAAIGLSRIYIGVHWPTDIIAGYGVGYIWLMLCITMLKLQTRQV</sequence>
<feature type="transmembrane region" description="Helical" evidence="1">
    <location>
        <begin position="83"/>
        <end position="101"/>
    </location>
</feature>
<dbReference type="PANTHER" id="PTHR14969:SF13">
    <property type="entry name" value="AT30094P"/>
    <property type="match status" value="1"/>
</dbReference>
<dbReference type="PATRIC" id="fig|179408.3.peg.4888"/>
<dbReference type="CDD" id="cd03392">
    <property type="entry name" value="PAP2_like_2"/>
    <property type="match status" value="1"/>
</dbReference>
<keyword evidence="1" id="KW-0472">Membrane</keyword>
<dbReference type="SMART" id="SM00014">
    <property type="entry name" value="acidPPc"/>
    <property type="match status" value="1"/>
</dbReference>
<dbReference type="KEGG" id="oni:Osc7112_3971"/>
<protein>
    <submittedName>
        <fullName evidence="3">Phosphoesterase PA-phosphatase related protein</fullName>
    </submittedName>
</protein>
<feature type="transmembrane region" description="Helical" evidence="1">
    <location>
        <begin position="177"/>
        <end position="196"/>
    </location>
</feature>
<dbReference type="PANTHER" id="PTHR14969">
    <property type="entry name" value="SPHINGOSINE-1-PHOSPHATE PHOSPHOHYDROLASE"/>
    <property type="match status" value="1"/>
</dbReference>
<feature type="domain" description="Phosphatidic acid phosphatase type 2/haloperoxidase" evidence="2">
    <location>
        <begin position="106"/>
        <end position="217"/>
    </location>
</feature>
<dbReference type="STRING" id="179408.Osc7112_3971"/>
<dbReference type="OrthoDB" id="9789113at2"/>
<dbReference type="eggNOG" id="COG0671">
    <property type="taxonomic scope" value="Bacteria"/>
</dbReference>
<feature type="transmembrane region" description="Helical" evidence="1">
    <location>
        <begin position="147"/>
        <end position="165"/>
    </location>
</feature>
<proteinExistence type="predicted"/>
<reference evidence="3 4" key="1">
    <citation type="submission" date="2012-05" db="EMBL/GenBank/DDBJ databases">
        <title>Finished chromosome of genome of Oscillatoria sp. PCC 7112.</title>
        <authorList>
            <consortium name="US DOE Joint Genome Institute"/>
            <person name="Gugger M."/>
            <person name="Coursin T."/>
            <person name="Rippka R."/>
            <person name="Tandeau De Marsac N."/>
            <person name="Huntemann M."/>
            <person name="Wei C.-L."/>
            <person name="Han J."/>
            <person name="Detter J.C."/>
            <person name="Han C."/>
            <person name="Tapia R."/>
            <person name="Davenport K."/>
            <person name="Daligault H."/>
            <person name="Erkkila T."/>
            <person name="Gu W."/>
            <person name="Munk A.C.C."/>
            <person name="Teshima H."/>
            <person name="Xu Y."/>
            <person name="Chain P."/>
            <person name="Chen A."/>
            <person name="Krypides N."/>
            <person name="Mavromatis K."/>
            <person name="Markowitz V."/>
            <person name="Szeto E."/>
            <person name="Ivanova N."/>
            <person name="Mikhailova N."/>
            <person name="Ovchinnikova G."/>
            <person name="Pagani I."/>
            <person name="Pati A."/>
            <person name="Goodwin L."/>
            <person name="Peters L."/>
            <person name="Pitluck S."/>
            <person name="Woyke T."/>
            <person name="Kerfeld C."/>
        </authorList>
    </citation>
    <scope>NUCLEOTIDE SEQUENCE [LARGE SCALE GENOMIC DNA]</scope>
    <source>
        <strain evidence="3 4">PCC 7112</strain>
    </source>
</reference>
<feature type="transmembrane region" description="Helical" evidence="1">
    <location>
        <begin position="202"/>
        <end position="222"/>
    </location>
</feature>
<dbReference type="RefSeq" id="WP_015177556.1">
    <property type="nucleotide sequence ID" value="NC_019729.1"/>
</dbReference>
<dbReference type="EMBL" id="CP003614">
    <property type="protein sequence ID" value="AFZ08307.1"/>
    <property type="molecule type" value="Genomic_DNA"/>
</dbReference>